<keyword evidence="2" id="KW-1185">Reference proteome</keyword>
<organism evidence="1 2">
    <name type="scientific">Tetrahymena thermophila (strain SB210)</name>
    <dbReference type="NCBI Taxonomy" id="312017"/>
    <lineage>
        <taxon>Eukaryota</taxon>
        <taxon>Sar</taxon>
        <taxon>Alveolata</taxon>
        <taxon>Ciliophora</taxon>
        <taxon>Intramacronucleata</taxon>
        <taxon>Oligohymenophorea</taxon>
        <taxon>Hymenostomatida</taxon>
        <taxon>Tetrahymenina</taxon>
        <taxon>Tetrahymenidae</taxon>
        <taxon>Tetrahymena</taxon>
    </lineage>
</organism>
<gene>
    <name evidence="1" type="ORF">TTHERM_00624410</name>
</gene>
<dbReference type="Proteomes" id="UP000009168">
    <property type="component" value="Unassembled WGS sequence"/>
</dbReference>
<dbReference type="InParanoid" id="Q240U2"/>
<evidence type="ECO:0000313" key="2">
    <source>
        <dbReference type="Proteomes" id="UP000009168"/>
    </source>
</evidence>
<dbReference type="AlphaFoldDB" id="Q240U2"/>
<proteinExistence type="predicted"/>
<dbReference type="EMBL" id="GG662540">
    <property type="protein sequence ID" value="EAS02322.1"/>
    <property type="molecule type" value="Genomic_DNA"/>
</dbReference>
<reference evidence="2" key="1">
    <citation type="journal article" date="2006" name="PLoS Biol.">
        <title>Macronuclear genome sequence of the ciliate Tetrahymena thermophila, a model eukaryote.</title>
        <authorList>
            <person name="Eisen J.A."/>
            <person name="Coyne R.S."/>
            <person name="Wu M."/>
            <person name="Wu D."/>
            <person name="Thiagarajan M."/>
            <person name="Wortman J.R."/>
            <person name="Badger J.H."/>
            <person name="Ren Q."/>
            <person name="Amedeo P."/>
            <person name="Jones K.M."/>
            <person name="Tallon L.J."/>
            <person name="Delcher A.L."/>
            <person name="Salzberg S.L."/>
            <person name="Silva J.C."/>
            <person name="Haas B.J."/>
            <person name="Majoros W.H."/>
            <person name="Farzad M."/>
            <person name="Carlton J.M."/>
            <person name="Smith R.K. Jr."/>
            <person name="Garg J."/>
            <person name="Pearlman R.E."/>
            <person name="Karrer K.M."/>
            <person name="Sun L."/>
            <person name="Manning G."/>
            <person name="Elde N.C."/>
            <person name="Turkewitz A.P."/>
            <person name="Asai D.J."/>
            <person name="Wilkes D.E."/>
            <person name="Wang Y."/>
            <person name="Cai H."/>
            <person name="Collins K."/>
            <person name="Stewart B.A."/>
            <person name="Lee S.R."/>
            <person name="Wilamowska K."/>
            <person name="Weinberg Z."/>
            <person name="Ruzzo W.L."/>
            <person name="Wloga D."/>
            <person name="Gaertig J."/>
            <person name="Frankel J."/>
            <person name="Tsao C.-C."/>
            <person name="Gorovsky M.A."/>
            <person name="Keeling P.J."/>
            <person name="Waller R.F."/>
            <person name="Patron N.J."/>
            <person name="Cherry J.M."/>
            <person name="Stover N.A."/>
            <person name="Krieger C.J."/>
            <person name="del Toro C."/>
            <person name="Ryder H.F."/>
            <person name="Williamson S.C."/>
            <person name="Barbeau R.A."/>
            <person name="Hamilton E.P."/>
            <person name="Orias E."/>
        </authorList>
    </citation>
    <scope>NUCLEOTIDE SEQUENCE [LARGE SCALE GENOMIC DNA]</scope>
    <source>
        <strain evidence="2">SB210</strain>
    </source>
</reference>
<evidence type="ECO:0000313" key="1">
    <source>
        <dbReference type="EMBL" id="EAS02322.1"/>
    </source>
</evidence>
<dbReference type="KEGG" id="tet:TTHERM_00624410"/>
<dbReference type="HOGENOM" id="CLU_624860_0_0_1"/>
<dbReference type="RefSeq" id="XP_001022567.1">
    <property type="nucleotide sequence ID" value="XM_001022567.1"/>
</dbReference>
<name>Q240U2_TETTS</name>
<protein>
    <submittedName>
        <fullName evidence="1">Uncharacterized protein</fullName>
    </submittedName>
</protein>
<sequence length="439" mass="52088">MSVKPPKVQMNVSKQELYYISRNLFRRNKSLLDDNSDKDYVFTSPKNKRKSAILPNRPFTSQSCSPIKPKYMRDMEQKNQENFEKFFNTSANKINQQCEDEFAKSRERFLYSRERSTTANTSFNLSQYIQSSPFRRQQSGLQESFSPKGNILNKSILKLSNDQIVIPDDYHNLQSNLKQSNSVINSTNFNNSYNPQYYKRFSTGRNSFVDDKNNQNAQTVDQQLQEEQQKMMMQQVFAQIEQQNADEQWKNVKYRAPRYTFYKNSPRKTIIGPQSNSLLDNEKRFNNFYLEKPDINHTIDMKSLSGRDYKVFKQFKLHDLVYPASNKQYEKVIYDNKTLKCQFDLQKQDSNDGVIGREFYQKQHKDDIPATDLNCDMVIKAHNDLLPFKKNRIPQFDKISARERQSSSPYRILTQIENPYLHEKRQFSQKRIKIQKCKD</sequence>
<accession>Q240U2</accession>
<dbReference type="GeneID" id="7828544"/>